<sequence length="136" mass="14879">MVKGRIWQNPRFRLSIPPISYPIKERCSFRHHPSSIPQPTLPRSIGLGTYRSCSLAHRTASQPTSSPSPISSGSDTLPQSWLLSLSAPLRLHPSSALAKSKRPPLTLFEPRSKTTAQPPTPIQIASPLMAITHAQS</sequence>
<accession>A0AAW1YM77</accession>
<proteinExistence type="predicted"/>
<feature type="region of interest" description="Disordered" evidence="1">
    <location>
        <begin position="56"/>
        <end position="76"/>
    </location>
</feature>
<dbReference type="Proteomes" id="UP001457282">
    <property type="component" value="Unassembled WGS sequence"/>
</dbReference>
<reference evidence="2 3" key="1">
    <citation type="journal article" date="2023" name="G3 (Bethesda)">
        <title>A chromosome-length genome assembly and annotation of blackberry (Rubus argutus, cv. 'Hillquist').</title>
        <authorList>
            <person name="Bruna T."/>
            <person name="Aryal R."/>
            <person name="Dudchenko O."/>
            <person name="Sargent D.J."/>
            <person name="Mead D."/>
            <person name="Buti M."/>
            <person name="Cavallini A."/>
            <person name="Hytonen T."/>
            <person name="Andres J."/>
            <person name="Pham M."/>
            <person name="Weisz D."/>
            <person name="Mascagni F."/>
            <person name="Usai G."/>
            <person name="Natali L."/>
            <person name="Bassil N."/>
            <person name="Fernandez G.E."/>
            <person name="Lomsadze A."/>
            <person name="Armour M."/>
            <person name="Olukolu B."/>
            <person name="Poorten T."/>
            <person name="Britton C."/>
            <person name="Davik J."/>
            <person name="Ashrafi H."/>
            <person name="Aiden E.L."/>
            <person name="Borodovsky M."/>
            <person name="Worthington M."/>
        </authorList>
    </citation>
    <scope>NUCLEOTIDE SEQUENCE [LARGE SCALE GENOMIC DNA]</scope>
    <source>
        <strain evidence="2">PI 553951</strain>
    </source>
</reference>
<gene>
    <name evidence="2" type="ORF">M0R45_005096</name>
</gene>
<comment type="caution">
    <text evidence="2">The sequence shown here is derived from an EMBL/GenBank/DDBJ whole genome shotgun (WGS) entry which is preliminary data.</text>
</comment>
<organism evidence="2 3">
    <name type="scientific">Rubus argutus</name>
    <name type="common">Southern blackberry</name>
    <dbReference type="NCBI Taxonomy" id="59490"/>
    <lineage>
        <taxon>Eukaryota</taxon>
        <taxon>Viridiplantae</taxon>
        <taxon>Streptophyta</taxon>
        <taxon>Embryophyta</taxon>
        <taxon>Tracheophyta</taxon>
        <taxon>Spermatophyta</taxon>
        <taxon>Magnoliopsida</taxon>
        <taxon>eudicotyledons</taxon>
        <taxon>Gunneridae</taxon>
        <taxon>Pentapetalae</taxon>
        <taxon>rosids</taxon>
        <taxon>fabids</taxon>
        <taxon>Rosales</taxon>
        <taxon>Rosaceae</taxon>
        <taxon>Rosoideae</taxon>
        <taxon>Rosoideae incertae sedis</taxon>
        <taxon>Rubus</taxon>
    </lineage>
</organism>
<dbReference type="EMBL" id="JBEDUW010000001">
    <property type="protein sequence ID" value="KAK9949579.1"/>
    <property type="molecule type" value="Genomic_DNA"/>
</dbReference>
<dbReference type="AlphaFoldDB" id="A0AAW1YM77"/>
<protein>
    <submittedName>
        <fullName evidence="2">Uncharacterized protein</fullName>
    </submittedName>
</protein>
<name>A0AAW1YM77_RUBAR</name>
<evidence type="ECO:0000313" key="3">
    <source>
        <dbReference type="Proteomes" id="UP001457282"/>
    </source>
</evidence>
<evidence type="ECO:0000313" key="2">
    <source>
        <dbReference type="EMBL" id="KAK9949579.1"/>
    </source>
</evidence>
<feature type="compositionally biased region" description="Low complexity" evidence="1">
    <location>
        <begin position="61"/>
        <end position="74"/>
    </location>
</feature>
<keyword evidence="3" id="KW-1185">Reference proteome</keyword>
<feature type="region of interest" description="Disordered" evidence="1">
    <location>
        <begin position="93"/>
        <end position="125"/>
    </location>
</feature>
<evidence type="ECO:0000256" key="1">
    <source>
        <dbReference type="SAM" id="MobiDB-lite"/>
    </source>
</evidence>